<proteinExistence type="inferred from homology"/>
<comment type="caution">
    <text evidence="2">The sequence shown here is derived from an EMBL/GenBank/DDBJ whole genome shotgun (WGS) entry which is preliminary data.</text>
</comment>
<organism evidence="2 3">
    <name type="scientific">Aldrovandia affinis</name>
    <dbReference type="NCBI Taxonomy" id="143900"/>
    <lineage>
        <taxon>Eukaryota</taxon>
        <taxon>Metazoa</taxon>
        <taxon>Chordata</taxon>
        <taxon>Craniata</taxon>
        <taxon>Vertebrata</taxon>
        <taxon>Euteleostomi</taxon>
        <taxon>Actinopterygii</taxon>
        <taxon>Neopterygii</taxon>
        <taxon>Teleostei</taxon>
        <taxon>Notacanthiformes</taxon>
        <taxon>Halosauridae</taxon>
        <taxon>Aldrovandia</taxon>
    </lineage>
</organism>
<name>A0AAD7R933_9TELE</name>
<sequence>MRTRVKSSQAEVVIVFLLYFRLVVLKRLLRFCSATNSFCGFLSTSCQFRPWRGKRWTSPNHAQGCELISGGTCTLQASGLVTSALHVLLIQDHVLIVNLQLSVSHLEELLSQKTVAVIDVSQACAQPALTEMESSGVEKLARGILSSLRTLTDVSGQGGPVVLAVAEEQCAGWNLCSLFGILLGFPATYWFDQKRSFENCLSMVPLLVTTATASWDAVAGGSRHCFSSFSVPNVLMPETRPTLDRWTEKLQERFSQQSAFSALTLSSQTLSLPSVSL</sequence>
<accession>A0AAD7R933</accession>
<dbReference type="Proteomes" id="UP001221898">
    <property type="component" value="Unassembled WGS sequence"/>
</dbReference>
<protein>
    <submittedName>
        <fullName evidence="2">Uncharacterized protein</fullName>
    </submittedName>
</protein>
<comment type="similarity">
    <text evidence="1">Belongs to the UPF0739 family.</text>
</comment>
<dbReference type="PANTHER" id="PTHR31366:SF2">
    <property type="entry name" value="UPF0739 PROTEIN C1ORF74"/>
    <property type="match status" value="1"/>
</dbReference>
<keyword evidence="3" id="KW-1185">Reference proteome</keyword>
<dbReference type="AlphaFoldDB" id="A0AAD7R933"/>
<dbReference type="InterPro" id="IPR027850">
    <property type="entry name" value="DUF4504"/>
</dbReference>
<evidence type="ECO:0000313" key="2">
    <source>
        <dbReference type="EMBL" id="KAJ8372174.1"/>
    </source>
</evidence>
<evidence type="ECO:0000256" key="1">
    <source>
        <dbReference type="ARBA" id="ARBA00007065"/>
    </source>
</evidence>
<gene>
    <name evidence="2" type="ORF">AAFF_G00293910</name>
</gene>
<dbReference type="PANTHER" id="PTHR31366">
    <property type="entry name" value="UPF0739 PROTEIN C1ORF74"/>
    <property type="match status" value="1"/>
</dbReference>
<evidence type="ECO:0000313" key="3">
    <source>
        <dbReference type="Proteomes" id="UP001221898"/>
    </source>
</evidence>
<dbReference type="EMBL" id="JAINUG010000412">
    <property type="protein sequence ID" value="KAJ8372174.1"/>
    <property type="molecule type" value="Genomic_DNA"/>
</dbReference>
<dbReference type="Pfam" id="PF14953">
    <property type="entry name" value="DUF4504"/>
    <property type="match status" value="1"/>
</dbReference>
<reference evidence="2" key="1">
    <citation type="journal article" date="2023" name="Science">
        <title>Genome structures resolve the early diversification of teleost fishes.</title>
        <authorList>
            <person name="Parey E."/>
            <person name="Louis A."/>
            <person name="Montfort J."/>
            <person name="Bouchez O."/>
            <person name="Roques C."/>
            <person name="Iampietro C."/>
            <person name="Lluch J."/>
            <person name="Castinel A."/>
            <person name="Donnadieu C."/>
            <person name="Desvignes T."/>
            <person name="Floi Bucao C."/>
            <person name="Jouanno E."/>
            <person name="Wen M."/>
            <person name="Mejri S."/>
            <person name="Dirks R."/>
            <person name="Jansen H."/>
            <person name="Henkel C."/>
            <person name="Chen W.J."/>
            <person name="Zahm M."/>
            <person name="Cabau C."/>
            <person name="Klopp C."/>
            <person name="Thompson A.W."/>
            <person name="Robinson-Rechavi M."/>
            <person name="Braasch I."/>
            <person name="Lecointre G."/>
            <person name="Bobe J."/>
            <person name="Postlethwait J.H."/>
            <person name="Berthelot C."/>
            <person name="Roest Crollius H."/>
            <person name="Guiguen Y."/>
        </authorList>
    </citation>
    <scope>NUCLEOTIDE SEQUENCE</scope>
    <source>
        <strain evidence="2">NC1722</strain>
    </source>
</reference>